<dbReference type="OrthoDB" id="8892304at2"/>
<reference evidence="3 4" key="1">
    <citation type="submission" date="2018-10" db="EMBL/GenBank/DDBJ databases">
        <authorList>
            <person name="Criscuolo A."/>
        </authorList>
    </citation>
    <scope>NUCLEOTIDE SEQUENCE [LARGE SCALE GENOMIC DNA]</scope>
    <source>
        <strain evidence="3">DnA1</strain>
    </source>
</reference>
<evidence type="ECO:0000313" key="3">
    <source>
        <dbReference type="EMBL" id="VCU70371.1"/>
    </source>
</evidence>
<dbReference type="PANTHER" id="PTHR42928:SF5">
    <property type="entry name" value="BLR1237 PROTEIN"/>
    <property type="match status" value="1"/>
</dbReference>
<dbReference type="Proteomes" id="UP000277294">
    <property type="component" value="Unassembled WGS sequence"/>
</dbReference>
<dbReference type="CDD" id="cd13578">
    <property type="entry name" value="PBP2_Bug27"/>
    <property type="match status" value="1"/>
</dbReference>
<name>A0A3P4B384_9BURK</name>
<evidence type="ECO:0000256" key="2">
    <source>
        <dbReference type="SAM" id="SignalP"/>
    </source>
</evidence>
<keyword evidence="3" id="KW-0675">Receptor</keyword>
<evidence type="ECO:0000313" key="4">
    <source>
        <dbReference type="Proteomes" id="UP000277294"/>
    </source>
</evidence>
<dbReference type="Gene3D" id="3.40.190.150">
    <property type="entry name" value="Bordetella uptake gene, domain 1"/>
    <property type="match status" value="1"/>
</dbReference>
<keyword evidence="2" id="KW-0732">Signal</keyword>
<keyword evidence="4" id="KW-1185">Reference proteome</keyword>
<dbReference type="Gene3D" id="3.40.190.10">
    <property type="entry name" value="Periplasmic binding protein-like II"/>
    <property type="match status" value="1"/>
</dbReference>
<dbReference type="SUPFAM" id="SSF53850">
    <property type="entry name" value="Periplasmic binding protein-like II"/>
    <property type="match status" value="1"/>
</dbReference>
<comment type="similarity">
    <text evidence="1">Belongs to the UPF0065 (bug) family.</text>
</comment>
<gene>
    <name evidence="3" type="ORF">PIGHUM_02443</name>
</gene>
<proteinExistence type="inferred from homology"/>
<dbReference type="InterPro" id="IPR042100">
    <property type="entry name" value="Bug_dom1"/>
</dbReference>
<dbReference type="InterPro" id="IPR005064">
    <property type="entry name" value="BUG"/>
</dbReference>
<protein>
    <submittedName>
        <fullName evidence="3">Tripartite tricarboxylate transporter family receptor</fullName>
    </submittedName>
</protein>
<sequence length="321" mass="33443">MKKRLAWLGAALTLAAAVPAAAADYPTRPVRMLLGYPAGSGIDNVARQVAAGLEKELGQPVVLENKPGVLGNLAADTVAKAAPDGYTILFTPNSTHAANVHLFKKLPFDPVKDFMPVGTVASLGFVLLVSSEHTKIDTVAQLTAMLKQQPGKYSWGSGNATGQVAGELYKTLAGVDTVNVPYKGVPPAMTDLIGGRLTFVFADATLAIPQLKGGRVKALAVTGATRPTSLPDVPTMAEAGVKGYDLAGWFGIFLPANAPADVQRALSTALHKVVSTPQMAQFLRTIGAEPLPGGPKDLARVAEVDTEKWGKIIRAAGMTAE</sequence>
<organism evidence="3 4">
    <name type="scientific">Pigmentiphaga humi</name>
    <dbReference type="NCBI Taxonomy" id="2478468"/>
    <lineage>
        <taxon>Bacteria</taxon>
        <taxon>Pseudomonadati</taxon>
        <taxon>Pseudomonadota</taxon>
        <taxon>Betaproteobacteria</taxon>
        <taxon>Burkholderiales</taxon>
        <taxon>Alcaligenaceae</taxon>
        <taxon>Pigmentiphaga</taxon>
    </lineage>
</organism>
<feature type="chain" id="PRO_5017928423" evidence="2">
    <location>
        <begin position="23"/>
        <end position="321"/>
    </location>
</feature>
<dbReference type="RefSeq" id="WP_124079881.1">
    <property type="nucleotide sequence ID" value="NZ_UWPJ01000018.1"/>
</dbReference>
<dbReference type="Pfam" id="PF03401">
    <property type="entry name" value="TctC"/>
    <property type="match status" value="1"/>
</dbReference>
<dbReference type="PANTHER" id="PTHR42928">
    <property type="entry name" value="TRICARBOXYLATE-BINDING PROTEIN"/>
    <property type="match status" value="1"/>
</dbReference>
<dbReference type="PIRSF" id="PIRSF017082">
    <property type="entry name" value="YflP"/>
    <property type="match status" value="1"/>
</dbReference>
<dbReference type="EMBL" id="UWPJ01000018">
    <property type="protein sequence ID" value="VCU70371.1"/>
    <property type="molecule type" value="Genomic_DNA"/>
</dbReference>
<evidence type="ECO:0000256" key="1">
    <source>
        <dbReference type="ARBA" id="ARBA00006987"/>
    </source>
</evidence>
<accession>A0A3P4B384</accession>
<feature type="signal peptide" evidence="2">
    <location>
        <begin position="1"/>
        <end position="22"/>
    </location>
</feature>
<dbReference type="AlphaFoldDB" id="A0A3P4B384"/>